<keyword evidence="5" id="KW-0049">Antioxidant</keyword>
<evidence type="ECO:0000256" key="2">
    <source>
        <dbReference type="ARBA" id="ARBA00008714"/>
    </source>
</evidence>
<dbReference type="InterPro" id="IPR036324">
    <property type="entry name" value="Mn/Fe_SOD_N_sf"/>
</dbReference>
<dbReference type="PANTHER" id="PTHR11404:SF6">
    <property type="entry name" value="SUPEROXIDE DISMUTASE [MN], MITOCHONDRIAL"/>
    <property type="match status" value="1"/>
</dbReference>
<sequence>MAASLIRTSARTALRAGASATPKAAGVAGLTFARGKATLPDLAYDYGALEPSISGKIMELHHKNHHQTYVNSYNTAIEQLQEAIAKEDITTQINLKPLINFHGGGHINHTLFWENLAPKSQGGGEPPSGALAKAIDESFGSLGEFQSKMNAALAGIQGSGWAWLVKDKQTGNIGIKTYANQDPVVGQFQPLLGIDAWEHAYYLQYQNRKAEYFSAIWDVINWKAVEKRFSIPAVSGKLIFLVWDPLRPLRIFFSHLTSQEINSLEMSAESPGEKRGGFRAFFAGALRPKKSRQVLRKASTPNLKEGLQSKDDVPAMPSLTPLEAHRLKYREVNLQKDTQIGETHDHTAMLHSIGVGELDPSDPNVQLHEFDNRPPGEPMIASLTSDLWAKVTEYLNPAERASLAFSSRTLYACLGREPWITINLPENHDYKADFLISQDRLLPHHLLCFPCGKYHRRTQEGYEKLQPADVINPLFDCPNARNNALPAPRHRITHGRVLYFTFHQLVMRAYRFGPHYGISPDSLARRWRRDGWFHQTRYHIHQGRLLMRVVSTCFADPGLSTSQQRLLLYSRDDYWPYFSVCAHWRDGELMNVCKCALGHIPVPRTTNGLQGLEHRAKDMYHRREHNPNALASLCGTCRPMRRCPECPSEYLVEVKLTEDRSGSHRNLFRHAIVVTRWSDLGDGRSPRLSKEWAAINGDEAGEGYDSFEKIGKRAISGIFESAITDDTLPGQRILSMNPKGKKLGEAGNNWY</sequence>
<dbReference type="SUPFAM" id="SSF46609">
    <property type="entry name" value="Fe,Mn superoxide dismutase (SOD), N-terminal domain"/>
    <property type="match status" value="1"/>
</dbReference>
<dbReference type="STRING" id="1403190.A0A0F0IF00"/>
<dbReference type="OrthoDB" id="3912356at2759"/>
<keyword evidence="4" id="KW-0479">Metal-binding</keyword>
<dbReference type="GO" id="GO:0030145">
    <property type="term" value="F:manganese ion binding"/>
    <property type="evidence" value="ECO:0007669"/>
    <property type="project" value="TreeGrafter"/>
</dbReference>
<comment type="similarity">
    <text evidence="2">Belongs to the iron/manganese superoxide dismutase family.</text>
</comment>
<dbReference type="InterPro" id="IPR019831">
    <property type="entry name" value="Mn/Fe_SOD_N"/>
</dbReference>
<proteinExistence type="inferred from homology"/>
<reference evidence="11 12" key="1">
    <citation type="submission" date="2015-02" db="EMBL/GenBank/DDBJ databases">
        <title>Draft genome sequence of Aspergillus parasiticus SU-1.</title>
        <authorList>
            <person name="Yu J."/>
            <person name="Fedorova N."/>
            <person name="Yin Y."/>
            <person name="Losada L."/>
            <person name="Zafar N."/>
            <person name="Taujale R."/>
            <person name="Ehrlich K.C."/>
            <person name="Bhatnagar D."/>
            <person name="Cleveland T.E."/>
            <person name="Bennett J.W."/>
            <person name="Nierman W.C."/>
        </authorList>
    </citation>
    <scope>NUCLEOTIDE SEQUENCE [LARGE SCALE GENOMIC DNA]</scope>
    <source>
        <strain evidence="12">ATCC 56775 / NRRL 5862 / SRRC 143 / SU-1</strain>
    </source>
</reference>
<dbReference type="GO" id="GO:0005739">
    <property type="term" value="C:mitochondrion"/>
    <property type="evidence" value="ECO:0007669"/>
    <property type="project" value="UniProtKB-ARBA"/>
</dbReference>
<evidence type="ECO:0000256" key="7">
    <source>
        <dbReference type="ARBA" id="ARBA00023211"/>
    </source>
</evidence>
<evidence type="ECO:0000256" key="3">
    <source>
        <dbReference type="ARBA" id="ARBA00012682"/>
    </source>
</evidence>
<accession>A0A0F0IF00</accession>
<comment type="catalytic activity">
    <reaction evidence="8">
        <text>2 superoxide + 2 H(+) = H2O2 + O2</text>
        <dbReference type="Rhea" id="RHEA:20696"/>
        <dbReference type="ChEBI" id="CHEBI:15378"/>
        <dbReference type="ChEBI" id="CHEBI:15379"/>
        <dbReference type="ChEBI" id="CHEBI:16240"/>
        <dbReference type="ChEBI" id="CHEBI:18421"/>
        <dbReference type="EC" id="1.15.1.1"/>
    </reaction>
</comment>
<protein>
    <recommendedName>
        <fullName evidence="3">superoxide dismutase</fullName>
        <ecNumber evidence="3">1.15.1.1</ecNumber>
    </recommendedName>
</protein>
<evidence type="ECO:0000313" key="11">
    <source>
        <dbReference type="EMBL" id="KJK65327.1"/>
    </source>
</evidence>
<dbReference type="InterPro" id="IPR036314">
    <property type="entry name" value="SOD_C_sf"/>
</dbReference>
<dbReference type="PROSITE" id="PS00088">
    <property type="entry name" value="SOD_MN"/>
    <property type="match status" value="1"/>
</dbReference>
<comment type="caution">
    <text evidence="11">The sequence shown here is derived from an EMBL/GenBank/DDBJ whole genome shotgun (WGS) entry which is preliminary data.</text>
</comment>
<dbReference type="GO" id="GO:0004784">
    <property type="term" value="F:superoxide dismutase activity"/>
    <property type="evidence" value="ECO:0007669"/>
    <property type="project" value="UniProtKB-EC"/>
</dbReference>
<dbReference type="Gene3D" id="3.55.40.20">
    <property type="entry name" value="Iron/manganese superoxide dismutase, C-terminal domain"/>
    <property type="match status" value="1"/>
</dbReference>
<dbReference type="InterPro" id="IPR050265">
    <property type="entry name" value="Fe/Mn_Superoxide_Dismutase"/>
</dbReference>
<dbReference type="PANTHER" id="PTHR11404">
    <property type="entry name" value="SUPEROXIDE DISMUTASE 2"/>
    <property type="match status" value="1"/>
</dbReference>
<evidence type="ECO:0000256" key="5">
    <source>
        <dbReference type="ARBA" id="ARBA00022862"/>
    </source>
</evidence>
<dbReference type="InterPro" id="IPR019832">
    <property type="entry name" value="Mn/Fe_SOD_C"/>
</dbReference>
<comment type="cofactor">
    <cofactor evidence="1">
        <name>Mn(2+)</name>
        <dbReference type="ChEBI" id="CHEBI:29035"/>
    </cofactor>
</comment>
<dbReference type="EMBL" id="JZEE01000371">
    <property type="protein sequence ID" value="KJK65327.1"/>
    <property type="molecule type" value="Genomic_DNA"/>
</dbReference>
<dbReference type="Pfam" id="PF00081">
    <property type="entry name" value="Sod_Fe_N"/>
    <property type="match status" value="1"/>
</dbReference>
<evidence type="ECO:0000256" key="8">
    <source>
        <dbReference type="ARBA" id="ARBA00049204"/>
    </source>
</evidence>
<dbReference type="Pfam" id="PF02777">
    <property type="entry name" value="Sod_Fe_C"/>
    <property type="match status" value="1"/>
</dbReference>
<evidence type="ECO:0000313" key="12">
    <source>
        <dbReference type="Proteomes" id="UP000033540"/>
    </source>
</evidence>
<dbReference type="InterPro" id="IPR001189">
    <property type="entry name" value="Mn/Fe_SOD"/>
</dbReference>
<dbReference type="Gene3D" id="1.10.287.990">
    <property type="entry name" value="Fe,Mn superoxide dismutase (SOD) domain"/>
    <property type="match status" value="1"/>
</dbReference>
<keyword evidence="6" id="KW-0560">Oxidoreductase</keyword>
<evidence type="ECO:0000256" key="6">
    <source>
        <dbReference type="ARBA" id="ARBA00023002"/>
    </source>
</evidence>
<dbReference type="FunFam" id="1.10.287.990:FF:000001">
    <property type="entry name" value="Superoxide dismutase"/>
    <property type="match status" value="1"/>
</dbReference>
<dbReference type="FunFam" id="3.55.40.20:FF:000002">
    <property type="entry name" value="Superoxide dismutase"/>
    <property type="match status" value="1"/>
</dbReference>
<organism evidence="11 12">
    <name type="scientific">Aspergillus parasiticus (strain ATCC 56775 / NRRL 5862 / SRRC 143 / SU-1)</name>
    <dbReference type="NCBI Taxonomy" id="1403190"/>
    <lineage>
        <taxon>Eukaryota</taxon>
        <taxon>Fungi</taxon>
        <taxon>Dikarya</taxon>
        <taxon>Ascomycota</taxon>
        <taxon>Pezizomycotina</taxon>
        <taxon>Eurotiomycetes</taxon>
        <taxon>Eurotiomycetidae</taxon>
        <taxon>Eurotiales</taxon>
        <taxon>Aspergillaceae</taxon>
        <taxon>Aspergillus</taxon>
        <taxon>Aspergillus subgen. Circumdati</taxon>
    </lineage>
</organism>
<gene>
    <name evidence="11" type="ORF">P875_00010417</name>
</gene>
<evidence type="ECO:0000259" key="10">
    <source>
        <dbReference type="Pfam" id="PF02777"/>
    </source>
</evidence>
<dbReference type="SUPFAM" id="SSF54719">
    <property type="entry name" value="Fe,Mn superoxide dismutase (SOD), C-terminal domain"/>
    <property type="match status" value="1"/>
</dbReference>
<feature type="domain" description="Manganese/iron superoxide dismutase C-terminal" evidence="10">
    <location>
        <begin position="127"/>
        <end position="228"/>
    </location>
</feature>
<dbReference type="Proteomes" id="UP000033540">
    <property type="component" value="Unassembled WGS sequence"/>
</dbReference>
<evidence type="ECO:0000259" key="9">
    <source>
        <dbReference type="Pfam" id="PF00081"/>
    </source>
</evidence>
<dbReference type="AlphaFoldDB" id="A0A0F0IF00"/>
<feature type="domain" description="Manganese/iron superoxide dismutase N-terminal" evidence="9">
    <location>
        <begin position="38"/>
        <end position="117"/>
    </location>
</feature>
<dbReference type="PRINTS" id="PR01703">
    <property type="entry name" value="MNSODISMTASE"/>
</dbReference>
<evidence type="ECO:0000256" key="1">
    <source>
        <dbReference type="ARBA" id="ARBA00001936"/>
    </source>
</evidence>
<keyword evidence="7" id="KW-0464">Manganese</keyword>
<name>A0A0F0IF00_ASPPU</name>
<dbReference type="InterPro" id="IPR019833">
    <property type="entry name" value="Mn/Fe_SOD_BS"/>
</dbReference>
<evidence type="ECO:0000256" key="4">
    <source>
        <dbReference type="ARBA" id="ARBA00022723"/>
    </source>
</evidence>
<dbReference type="EC" id="1.15.1.1" evidence="3"/>